<evidence type="ECO:0008006" key="3">
    <source>
        <dbReference type="Google" id="ProtNLM"/>
    </source>
</evidence>
<gene>
    <name evidence="1" type="ORF">HDIA_0779</name>
</gene>
<organism evidence="1 2">
    <name type="scientific">Hartmannibacter diazotrophicus</name>
    <dbReference type="NCBI Taxonomy" id="1482074"/>
    <lineage>
        <taxon>Bacteria</taxon>
        <taxon>Pseudomonadati</taxon>
        <taxon>Pseudomonadota</taxon>
        <taxon>Alphaproteobacteria</taxon>
        <taxon>Hyphomicrobiales</taxon>
        <taxon>Pleomorphomonadaceae</taxon>
        <taxon>Hartmannibacter</taxon>
    </lineage>
</organism>
<dbReference type="AlphaFoldDB" id="A0A2C9D246"/>
<proteinExistence type="predicted"/>
<dbReference type="EMBL" id="LT960614">
    <property type="protein sequence ID" value="SON54320.1"/>
    <property type="molecule type" value="Genomic_DNA"/>
</dbReference>
<sequence length="194" mass="21088">MPADYFAVAIEGLTGLSDISQLDDKVLKTAKLAVNAATRRAQSLAARSMEQQIRFPRGYLTGNNGRLSITKFADSTDLTAKITGRDRPTSLARFVVGGAKPGTRGGVTVEVDPGIAKRMPGAFAIRLKNGNIGLALRTKSGRRPSLGAKQIAENLYLLYGPDVAEVFNQTREMIRDDVEAFMTNEFTRLLELDL</sequence>
<evidence type="ECO:0000313" key="1">
    <source>
        <dbReference type="EMBL" id="SON54320.1"/>
    </source>
</evidence>
<name>A0A2C9D246_9HYPH</name>
<reference evidence="2" key="1">
    <citation type="submission" date="2017-09" db="EMBL/GenBank/DDBJ databases">
        <title>Genome sequence of Nannocystis excedens DSM 71.</title>
        <authorList>
            <person name="Blom J."/>
        </authorList>
    </citation>
    <scope>NUCLEOTIDE SEQUENCE [LARGE SCALE GENOMIC DNA]</scope>
    <source>
        <strain evidence="2">type strain: E19</strain>
    </source>
</reference>
<accession>A0A2C9D246</accession>
<dbReference type="RefSeq" id="WP_099554547.1">
    <property type="nucleotide sequence ID" value="NZ_LT960614.1"/>
</dbReference>
<protein>
    <recommendedName>
        <fullName evidence="3">Prophage minor tail protein Z (GPZ)</fullName>
    </recommendedName>
</protein>
<dbReference type="Proteomes" id="UP000223606">
    <property type="component" value="Chromosome 1"/>
</dbReference>
<dbReference type="OrthoDB" id="8448987at2"/>
<dbReference type="KEGG" id="hdi:HDIA_0779"/>
<evidence type="ECO:0000313" key="2">
    <source>
        <dbReference type="Proteomes" id="UP000223606"/>
    </source>
</evidence>
<keyword evidence="2" id="KW-1185">Reference proteome</keyword>